<dbReference type="EMBL" id="HBFC01035255">
    <property type="protein sequence ID" value="CAD8721757.1"/>
    <property type="molecule type" value="Transcribed_RNA"/>
</dbReference>
<reference evidence="1" key="1">
    <citation type="submission" date="2021-01" db="EMBL/GenBank/DDBJ databases">
        <authorList>
            <person name="Corre E."/>
            <person name="Pelletier E."/>
            <person name="Niang G."/>
            <person name="Scheremetjew M."/>
            <person name="Finn R."/>
            <person name="Kale V."/>
            <person name="Holt S."/>
            <person name="Cochrane G."/>
            <person name="Meng A."/>
            <person name="Brown T."/>
            <person name="Cohen L."/>
        </authorList>
    </citation>
    <scope>NUCLEOTIDE SEQUENCE</scope>
    <source>
        <strain evidence="1">SL-175</strain>
    </source>
</reference>
<dbReference type="AlphaFoldDB" id="A0A7S0XK48"/>
<gene>
    <name evidence="1" type="ORF">MANT1106_LOCUS20970</name>
</gene>
<proteinExistence type="predicted"/>
<accession>A0A7S0XK48</accession>
<name>A0A7S0XK48_9CHLO</name>
<organism evidence="1">
    <name type="scientific">Mantoniella antarctica</name>
    <dbReference type="NCBI Taxonomy" id="81844"/>
    <lineage>
        <taxon>Eukaryota</taxon>
        <taxon>Viridiplantae</taxon>
        <taxon>Chlorophyta</taxon>
        <taxon>Mamiellophyceae</taxon>
        <taxon>Mamiellales</taxon>
        <taxon>Mamiellaceae</taxon>
        <taxon>Mantoniella</taxon>
    </lineage>
</organism>
<sequence length="244" mass="27092">MEASEDKDAGLRMWPPPRLQSTRVKVENRRIAEGNVVLKKALQGQYKSGRESHLVKEGKGLPVDGLEMWKKRLALYDTGVENEVCVNTGVPKTLGVARCSATGLITYFSGDGHRLKPHPDCPGLYYCEEWYDDFSAMDALSQKPMMEYAKGNGWLPCRVASESWVVNRHMKLGLRLMRRMAQGESSITMDDVKAAVEASKAREKLEDSEKASVQKALDKAAAEEAAKVGLDEKEGVAMSEEVRV</sequence>
<evidence type="ECO:0000313" key="1">
    <source>
        <dbReference type="EMBL" id="CAD8721757.1"/>
    </source>
</evidence>
<protein>
    <submittedName>
        <fullName evidence="1">Uncharacterized protein</fullName>
    </submittedName>
</protein>